<dbReference type="GO" id="GO:0006431">
    <property type="term" value="P:methionyl-tRNA aminoacylation"/>
    <property type="evidence" value="ECO:0007669"/>
    <property type="project" value="InterPro"/>
</dbReference>
<keyword evidence="11 13" id="KW-0030">Aminoacyl-tRNA synthetase</keyword>
<dbReference type="EC" id="6.1.1.6" evidence="13"/>
<dbReference type="PRINTS" id="PR00982">
    <property type="entry name" value="TRNASYNTHLYS"/>
</dbReference>
<evidence type="ECO:0000313" key="20">
    <source>
        <dbReference type="Proteomes" id="UP000237947"/>
    </source>
</evidence>
<dbReference type="HAMAP" id="MF_00252">
    <property type="entry name" value="Lys_tRNA_synth_class2"/>
    <property type="match status" value="1"/>
</dbReference>
<dbReference type="SUPFAM" id="SSF55681">
    <property type="entry name" value="Class II aaRS and biotin synthetases"/>
    <property type="match status" value="1"/>
</dbReference>
<dbReference type="InterPro" id="IPR002313">
    <property type="entry name" value="Lys-tRNA-ligase_II"/>
</dbReference>
<dbReference type="NCBIfam" id="TIGR00499">
    <property type="entry name" value="lysS_bact"/>
    <property type="match status" value="1"/>
</dbReference>
<comment type="similarity">
    <text evidence="2 13">Belongs to the class-II aminoacyl-tRNA synthetase family.</text>
</comment>
<dbReference type="PROSITE" id="PS50862">
    <property type="entry name" value="AA_TRNA_LIGASE_II"/>
    <property type="match status" value="1"/>
</dbReference>
<keyword evidence="8 13" id="KW-0067">ATP-binding</keyword>
<feature type="domain" description="Aminoacyl-transfer RNA synthetases class-II family profile" evidence="17">
    <location>
        <begin position="180"/>
        <end position="498"/>
    </location>
</feature>
<dbReference type="InterPro" id="IPR045864">
    <property type="entry name" value="aa-tRNA-synth_II/BPL/LPL"/>
</dbReference>
<protein>
    <recommendedName>
        <fullName evidence="13">Lysine--tRNA ligase</fullName>
        <ecNumber evidence="13">6.1.1.6</ecNumber>
    </recommendedName>
    <alternativeName>
        <fullName evidence="13">Lysyl-tRNA synthetase</fullName>
        <shortName evidence="13">LysRS</shortName>
    </alternativeName>
</protein>
<evidence type="ECO:0000256" key="16">
    <source>
        <dbReference type="SAM" id="MobiDB-lite"/>
    </source>
</evidence>
<evidence type="ECO:0000256" key="15">
    <source>
        <dbReference type="RuleBase" id="RU000336"/>
    </source>
</evidence>
<evidence type="ECO:0000256" key="4">
    <source>
        <dbReference type="ARBA" id="ARBA00022555"/>
    </source>
</evidence>
<dbReference type="GO" id="GO:0005524">
    <property type="term" value="F:ATP binding"/>
    <property type="evidence" value="ECO:0007669"/>
    <property type="project" value="UniProtKB-UniRule"/>
</dbReference>
<dbReference type="GO" id="GO:0140096">
    <property type="term" value="F:catalytic activity, acting on a protein"/>
    <property type="evidence" value="ECO:0007669"/>
    <property type="project" value="UniProtKB-ARBA"/>
</dbReference>
<dbReference type="InterPro" id="IPR004365">
    <property type="entry name" value="NA-bd_OB_tRNA"/>
</dbReference>
<dbReference type="Gene3D" id="2.40.50.140">
    <property type="entry name" value="Nucleic acid-binding proteins"/>
    <property type="match status" value="2"/>
</dbReference>
<keyword evidence="9 14" id="KW-0694">RNA-binding</keyword>
<evidence type="ECO:0000256" key="8">
    <source>
        <dbReference type="ARBA" id="ARBA00022840"/>
    </source>
</evidence>
<evidence type="ECO:0000256" key="1">
    <source>
        <dbReference type="ARBA" id="ARBA00004496"/>
    </source>
</evidence>
<keyword evidence="13 15" id="KW-0460">Magnesium</keyword>
<dbReference type="Pfam" id="PF01588">
    <property type="entry name" value="tRNA_bind"/>
    <property type="match status" value="1"/>
</dbReference>
<dbReference type="InterPro" id="IPR004364">
    <property type="entry name" value="Aa-tRNA-synt_II"/>
</dbReference>
<evidence type="ECO:0000256" key="2">
    <source>
        <dbReference type="ARBA" id="ARBA00008226"/>
    </source>
</evidence>
<evidence type="ECO:0000256" key="14">
    <source>
        <dbReference type="PROSITE-ProRule" id="PRU00209"/>
    </source>
</evidence>
<dbReference type="PANTHER" id="PTHR42918">
    <property type="entry name" value="LYSYL-TRNA SYNTHETASE"/>
    <property type="match status" value="1"/>
</dbReference>
<dbReference type="PANTHER" id="PTHR42918:SF15">
    <property type="entry name" value="LYSINE--TRNA LIGASE, CHLOROPLASTIC_MITOCHONDRIAL"/>
    <property type="match status" value="1"/>
</dbReference>
<evidence type="ECO:0000256" key="9">
    <source>
        <dbReference type="ARBA" id="ARBA00022884"/>
    </source>
</evidence>
<feature type="domain" description="TRNA-binding" evidence="18">
    <location>
        <begin position="553"/>
        <end position="658"/>
    </location>
</feature>
<evidence type="ECO:0000256" key="6">
    <source>
        <dbReference type="ARBA" id="ARBA00022723"/>
    </source>
</evidence>
<dbReference type="Proteomes" id="UP000237947">
    <property type="component" value="Chromosome"/>
</dbReference>
<dbReference type="NCBIfam" id="NF001756">
    <property type="entry name" value="PRK00484.1"/>
    <property type="match status" value="1"/>
</dbReference>
<dbReference type="FunFam" id="3.30.930.10:FF:000238">
    <property type="entry name" value="Lysine--tRNA ligase"/>
    <property type="match status" value="1"/>
</dbReference>
<dbReference type="Pfam" id="PF00152">
    <property type="entry name" value="tRNA-synt_2"/>
    <property type="match status" value="1"/>
</dbReference>
<comment type="cofactor">
    <cofactor evidence="13 15">
        <name>Mg(2+)</name>
        <dbReference type="ChEBI" id="CHEBI:18420"/>
    </cofactor>
    <text evidence="13 15">Binds 3 Mg(2+) ions per subunit.</text>
</comment>
<evidence type="ECO:0000313" key="19">
    <source>
        <dbReference type="EMBL" id="AVM42489.1"/>
    </source>
</evidence>
<dbReference type="InterPro" id="IPR002547">
    <property type="entry name" value="tRNA-bd_dom"/>
</dbReference>
<sequence>MSENKENNSTVNVEQDLNDQMIVRREKLDELRARSLDPFQEVKYDISHSTKDVKDNFDELEGQKVSLAGRLMSKRGMGKSSFADIQDSTGKIQLFVNVKNLPEGKYEDFKHLDIGDVIGLNGEVMKTKTGEVSVRVNDYTLLAKCLRPLPDSWSGLSDTETKYRQRYLDLIINKDSKDTFVLRSLIISHIRKILNEKGFLEVETPILNTVPGGANARPFVTHHNTLDIDMYLRIAPELYLKRLIIGGMGRVYEIGRNFRNEGMSHKHNPEFTMMELYQSYADYNDMMNLTEEIIKSLASEVVGKAEYEWDGHVIDLSKDFARLTMLDAVKEYSGVDFNEIADDAAAFAIAKEKNVETQEIWRKGDILNAFFEEFVEDNLIQPTFIYDYPIEVSPLSKQKPEDPAFTERFELFIAGDEYGNAYSELNDPFEQRARFEAQEGRRSAGDDEGMRIDEDYIRALEYALPPTGGLGIGIDRLCMLLTGNDNIRDVLLFPTMRPVGKEKIANSETTTSASLSTSSSTSSSVTEQAVAEPIDLSKVKVEPLFEDFVDFETFSKSDFRVVKVVNCEEVPKSKKLLKFTLNDGSAEDRIILSGIKNNYSTEELIGKTLLAITNLPPRKMMGEESCGMILSAIHEYDGEEKLNLIMLDDNIPAGSKLY</sequence>
<keyword evidence="20" id="KW-1185">Reference proteome</keyword>
<dbReference type="PROSITE" id="PS50886">
    <property type="entry name" value="TRBD"/>
    <property type="match status" value="1"/>
</dbReference>
<evidence type="ECO:0000256" key="7">
    <source>
        <dbReference type="ARBA" id="ARBA00022741"/>
    </source>
</evidence>
<dbReference type="AlphaFoldDB" id="A0A2S0KNB5"/>
<dbReference type="InterPro" id="IPR012340">
    <property type="entry name" value="NA-bd_OB-fold"/>
</dbReference>
<dbReference type="KEGG" id="fsa:C5Q98_04330"/>
<dbReference type="InterPro" id="IPR006195">
    <property type="entry name" value="aa-tRNA-synth_II"/>
</dbReference>
<dbReference type="GO" id="GO:0004824">
    <property type="term" value="F:lysine-tRNA ligase activity"/>
    <property type="evidence" value="ECO:0007669"/>
    <property type="project" value="UniProtKB-UniRule"/>
</dbReference>
<dbReference type="Gene3D" id="3.30.930.10">
    <property type="entry name" value="Bira Bifunctional Protein, Domain 2"/>
    <property type="match status" value="1"/>
</dbReference>
<dbReference type="GO" id="GO:0004825">
    <property type="term" value="F:methionine-tRNA ligase activity"/>
    <property type="evidence" value="ECO:0007669"/>
    <property type="project" value="InterPro"/>
</dbReference>
<dbReference type="EMBL" id="CP027226">
    <property type="protein sequence ID" value="AVM42489.1"/>
    <property type="molecule type" value="Genomic_DNA"/>
</dbReference>
<dbReference type="OrthoDB" id="9801152at2"/>
<comment type="subunit">
    <text evidence="13">Homodimer.</text>
</comment>
<comment type="catalytic activity">
    <reaction evidence="12 13 15">
        <text>tRNA(Lys) + L-lysine + ATP = L-lysyl-tRNA(Lys) + AMP + diphosphate</text>
        <dbReference type="Rhea" id="RHEA:20792"/>
        <dbReference type="Rhea" id="RHEA-COMP:9696"/>
        <dbReference type="Rhea" id="RHEA-COMP:9697"/>
        <dbReference type="ChEBI" id="CHEBI:30616"/>
        <dbReference type="ChEBI" id="CHEBI:32551"/>
        <dbReference type="ChEBI" id="CHEBI:33019"/>
        <dbReference type="ChEBI" id="CHEBI:78442"/>
        <dbReference type="ChEBI" id="CHEBI:78529"/>
        <dbReference type="ChEBI" id="CHEBI:456215"/>
        <dbReference type="EC" id="6.1.1.6"/>
    </reaction>
</comment>
<keyword evidence="3 13" id="KW-0963">Cytoplasm</keyword>
<feature type="binding site" evidence="13">
    <location>
        <position position="417"/>
    </location>
    <ligand>
        <name>Mg(2+)</name>
        <dbReference type="ChEBI" id="CHEBI:18420"/>
        <label>2</label>
    </ligand>
</feature>
<dbReference type="CDD" id="cd04322">
    <property type="entry name" value="LysRS_N"/>
    <property type="match status" value="1"/>
</dbReference>
<evidence type="ECO:0000256" key="13">
    <source>
        <dbReference type="HAMAP-Rule" id="MF_00252"/>
    </source>
</evidence>
<dbReference type="FunFam" id="2.40.50.140:FF:000024">
    <property type="entry name" value="Lysine--tRNA ligase"/>
    <property type="match status" value="1"/>
</dbReference>
<keyword evidence="6 13" id="KW-0479">Metal-binding</keyword>
<evidence type="ECO:0000256" key="3">
    <source>
        <dbReference type="ARBA" id="ARBA00022490"/>
    </source>
</evidence>
<dbReference type="InterPro" id="IPR044136">
    <property type="entry name" value="Lys-tRNA-ligase_II_N"/>
</dbReference>
<keyword evidence="4 14" id="KW-0820">tRNA-binding</keyword>
<dbReference type="GO" id="GO:0000287">
    <property type="term" value="F:magnesium ion binding"/>
    <property type="evidence" value="ECO:0007669"/>
    <property type="project" value="UniProtKB-UniRule"/>
</dbReference>
<dbReference type="InterPro" id="IPR018149">
    <property type="entry name" value="Lys-tRNA-synth_II_C"/>
</dbReference>
<evidence type="ECO:0000256" key="11">
    <source>
        <dbReference type="ARBA" id="ARBA00023146"/>
    </source>
</evidence>
<feature type="binding site" evidence="13">
    <location>
        <position position="417"/>
    </location>
    <ligand>
        <name>Mg(2+)</name>
        <dbReference type="ChEBI" id="CHEBI:18420"/>
        <label>1</label>
    </ligand>
</feature>
<comment type="subcellular location">
    <subcellularLocation>
        <location evidence="1 13">Cytoplasm</location>
    </subcellularLocation>
</comment>
<feature type="region of interest" description="Disordered" evidence="16">
    <location>
        <begin position="503"/>
        <end position="527"/>
    </location>
</feature>
<dbReference type="SUPFAM" id="SSF50249">
    <property type="entry name" value="Nucleic acid-binding proteins"/>
    <property type="match status" value="2"/>
</dbReference>
<dbReference type="GO" id="GO:0000049">
    <property type="term" value="F:tRNA binding"/>
    <property type="evidence" value="ECO:0007669"/>
    <property type="project" value="UniProtKB-UniRule"/>
</dbReference>
<gene>
    <name evidence="13 19" type="primary">lysS</name>
    <name evidence="19" type="ORF">C5Q98_04330</name>
</gene>
<reference evidence="20" key="1">
    <citation type="submission" date="2018-02" db="EMBL/GenBank/DDBJ databases">
        <authorList>
            <person name="Holder M.E."/>
            <person name="Ajami N.J."/>
            <person name="Petrosino J.F."/>
        </authorList>
    </citation>
    <scope>NUCLEOTIDE SEQUENCE [LARGE SCALE GENOMIC DNA]</scope>
    <source>
        <strain evidence="20">CCUG 47711</strain>
    </source>
</reference>
<dbReference type="InterPro" id="IPR004495">
    <property type="entry name" value="Met-tRNA-synth_bsu_C"/>
</dbReference>
<organism evidence="19 20">
    <name type="scientific">Fastidiosipila sanguinis</name>
    <dbReference type="NCBI Taxonomy" id="236753"/>
    <lineage>
        <taxon>Bacteria</taxon>
        <taxon>Bacillati</taxon>
        <taxon>Bacillota</taxon>
        <taxon>Clostridia</taxon>
        <taxon>Eubacteriales</taxon>
        <taxon>Oscillospiraceae</taxon>
        <taxon>Fastidiosipila</taxon>
    </lineage>
</organism>
<keyword evidence="5 13" id="KW-0436">Ligase</keyword>
<evidence type="ECO:0000256" key="5">
    <source>
        <dbReference type="ARBA" id="ARBA00022598"/>
    </source>
</evidence>
<dbReference type="CDD" id="cd02800">
    <property type="entry name" value="tRNA_bind_EcMetRS_like"/>
    <property type="match status" value="1"/>
</dbReference>
<dbReference type="GO" id="GO:0006430">
    <property type="term" value="P:lysyl-tRNA aminoacylation"/>
    <property type="evidence" value="ECO:0007669"/>
    <property type="project" value="UniProtKB-UniRule"/>
</dbReference>
<evidence type="ECO:0000259" key="18">
    <source>
        <dbReference type="PROSITE" id="PS50886"/>
    </source>
</evidence>
<evidence type="ECO:0000256" key="10">
    <source>
        <dbReference type="ARBA" id="ARBA00022917"/>
    </source>
</evidence>
<feature type="compositionally biased region" description="Low complexity" evidence="16">
    <location>
        <begin position="507"/>
        <end position="526"/>
    </location>
</feature>
<dbReference type="GO" id="GO:0005829">
    <property type="term" value="C:cytosol"/>
    <property type="evidence" value="ECO:0007669"/>
    <property type="project" value="TreeGrafter"/>
</dbReference>
<evidence type="ECO:0000259" key="17">
    <source>
        <dbReference type="PROSITE" id="PS50862"/>
    </source>
</evidence>
<name>A0A2S0KNB5_9FIRM</name>
<dbReference type="RefSeq" id="WP_106012447.1">
    <property type="nucleotide sequence ID" value="NZ_CP027226.1"/>
</dbReference>
<evidence type="ECO:0000256" key="12">
    <source>
        <dbReference type="ARBA" id="ARBA00048573"/>
    </source>
</evidence>
<keyword evidence="7 13" id="KW-0547">Nucleotide-binding</keyword>
<dbReference type="Pfam" id="PF01336">
    <property type="entry name" value="tRNA_anti-codon"/>
    <property type="match status" value="1"/>
</dbReference>
<feature type="binding site" evidence="13">
    <location>
        <position position="410"/>
    </location>
    <ligand>
        <name>Mg(2+)</name>
        <dbReference type="ChEBI" id="CHEBI:18420"/>
        <label>1</label>
    </ligand>
</feature>
<accession>A0A2S0KNB5</accession>
<keyword evidence="10 13" id="KW-0648">Protein biosynthesis</keyword>
<dbReference type="GO" id="GO:0016740">
    <property type="term" value="F:transferase activity"/>
    <property type="evidence" value="ECO:0007669"/>
    <property type="project" value="UniProtKB-ARBA"/>
</dbReference>
<dbReference type="CDD" id="cd00775">
    <property type="entry name" value="LysRS_core"/>
    <property type="match status" value="1"/>
</dbReference>
<proteinExistence type="inferred from homology"/>